<dbReference type="RefSeq" id="WP_221239912.1">
    <property type="nucleotide sequence ID" value="NZ_JACHNY010000004.1"/>
</dbReference>
<reference evidence="1 2" key="1">
    <citation type="submission" date="2020-08" db="EMBL/GenBank/DDBJ databases">
        <title>Genomic Encyclopedia of Type Strains, Phase IV (KMG-IV): sequencing the most valuable type-strain genomes for metagenomic binning, comparative biology and taxonomic classification.</title>
        <authorList>
            <person name="Goeker M."/>
        </authorList>
    </citation>
    <scope>NUCLEOTIDE SEQUENCE [LARGE SCALE GENOMIC DNA]</scope>
    <source>
        <strain evidence="1 2">DSM 15867</strain>
    </source>
</reference>
<dbReference type="EMBL" id="JACHNY010000004">
    <property type="protein sequence ID" value="MBB4617933.1"/>
    <property type="molecule type" value="Genomic_DNA"/>
</dbReference>
<gene>
    <name evidence="1" type="ORF">GGQ96_002069</name>
</gene>
<sequence length="213" mass="23521">MLYLAVSRTSPSGSAMTTICYEIVTYRTKDAGQADMVRDDARALLARQPGFIAWTPFQGVDDANERVDLVTWADHLSARVAAQLVGNAAEFADFRGSVASVASMARYIATSIDPQPVVADSGIELGRFRLKPGVEERSMRAAYEAMVSHHLRHQPGWRRQHLVKLRDDTFVDLAFASDRDRAQAICTAWAGNADCDHFLSMIEPISMEFGVIV</sequence>
<dbReference type="Proteomes" id="UP000574769">
    <property type="component" value="Unassembled WGS sequence"/>
</dbReference>
<evidence type="ECO:0000313" key="2">
    <source>
        <dbReference type="Proteomes" id="UP000574769"/>
    </source>
</evidence>
<accession>A0A7W7AJ20</accession>
<evidence type="ECO:0008006" key="3">
    <source>
        <dbReference type="Google" id="ProtNLM"/>
    </source>
</evidence>
<comment type="caution">
    <text evidence="1">The sequence shown here is derived from an EMBL/GenBank/DDBJ whole genome shotgun (WGS) entry which is preliminary data.</text>
</comment>
<dbReference type="AlphaFoldDB" id="A0A7W7AJ20"/>
<proteinExistence type="predicted"/>
<keyword evidence="2" id="KW-1185">Reference proteome</keyword>
<name>A0A7W7AJ20_9SPHN</name>
<organism evidence="1 2">
    <name type="scientific">Sphingomonas abaci</name>
    <dbReference type="NCBI Taxonomy" id="237611"/>
    <lineage>
        <taxon>Bacteria</taxon>
        <taxon>Pseudomonadati</taxon>
        <taxon>Pseudomonadota</taxon>
        <taxon>Alphaproteobacteria</taxon>
        <taxon>Sphingomonadales</taxon>
        <taxon>Sphingomonadaceae</taxon>
        <taxon>Sphingomonas</taxon>
    </lineage>
</organism>
<protein>
    <recommendedName>
        <fullName evidence="3">ABM domain-containing protein</fullName>
    </recommendedName>
</protein>
<dbReference type="InterPro" id="IPR011008">
    <property type="entry name" value="Dimeric_a/b-barrel"/>
</dbReference>
<evidence type="ECO:0000313" key="1">
    <source>
        <dbReference type="EMBL" id="MBB4617933.1"/>
    </source>
</evidence>
<dbReference type="SUPFAM" id="SSF54909">
    <property type="entry name" value="Dimeric alpha+beta barrel"/>
    <property type="match status" value="1"/>
</dbReference>